<organism evidence="2 3">
    <name type="scientific">Plakobranchus ocellatus</name>
    <dbReference type="NCBI Taxonomy" id="259542"/>
    <lineage>
        <taxon>Eukaryota</taxon>
        <taxon>Metazoa</taxon>
        <taxon>Spiralia</taxon>
        <taxon>Lophotrochozoa</taxon>
        <taxon>Mollusca</taxon>
        <taxon>Gastropoda</taxon>
        <taxon>Heterobranchia</taxon>
        <taxon>Euthyneura</taxon>
        <taxon>Panpulmonata</taxon>
        <taxon>Sacoglossa</taxon>
        <taxon>Placobranchoidea</taxon>
        <taxon>Plakobranchidae</taxon>
        <taxon>Plakobranchus</taxon>
    </lineage>
</organism>
<feature type="region of interest" description="Disordered" evidence="1">
    <location>
        <begin position="69"/>
        <end position="91"/>
    </location>
</feature>
<dbReference type="Proteomes" id="UP000735302">
    <property type="component" value="Unassembled WGS sequence"/>
</dbReference>
<accession>A0AAV3YQN1</accession>
<protein>
    <recommendedName>
        <fullName evidence="4">Histone H2A</fullName>
    </recommendedName>
</protein>
<dbReference type="AlphaFoldDB" id="A0AAV3YQN1"/>
<gene>
    <name evidence="2" type="ORF">PoB_001212600</name>
</gene>
<reference evidence="2 3" key="1">
    <citation type="journal article" date="2021" name="Elife">
        <title>Chloroplast acquisition without the gene transfer in kleptoplastic sea slugs, Plakobranchus ocellatus.</title>
        <authorList>
            <person name="Maeda T."/>
            <person name="Takahashi S."/>
            <person name="Yoshida T."/>
            <person name="Shimamura S."/>
            <person name="Takaki Y."/>
            <person name="Nagai Y."/>
            <person name="Toyoda A."/>
            <person name="Suzuki Y."/>
            <person name="Arimoto A."/>
            <person name="Ishii H."/>
            <person name="Satoh N."/>
            <person name="Nishiyama T."/>
            <person name="Hasebe M."/>
            <person name="Maruyama T."/>
            <person name="Minagawa J."/>
            <person name="Obokata J."/>
            <person name="Shigenobu S."/>
        </authorList>
    </citation>
    <scope>NUCLEOTIDE SEQUENCE [LARGE SCALE GENOMIC DNA]</scope>
</reference>
<keyword evidence="3" id="KW-1185">Reference proteome</keyword>
<sequence>MPSVLPESREPMKQVCSIQPERTKKIQDEKRVHHLVTRAPPPRLSSLLSISHFLCQRRLAPPTLVRIRQPRSSKPRLLPATSSGETRKRGMIGARGRGLGEVDLVKELRSAERVAPTRITATHVQLLAPDLSRRVKLIA</sequence>
<proteinExistence type="predicted"/>
<dbReference type="EMBL" id="BLXT01001439">
    <property type="protein sequence ID" value="GFN85620.1"/>
    <property type="molecule type" value="Genomic_DNA"/>
</dbReference>
<comment type="caution">
    <text evidence="2">The sequence shown here is derived from an EMBL/GenBank/DDBJ whole genome shotgun (WGS) entry which is preliminary data.</text>
</comment>
<evidence type="ECO:0008006" key="4">
    <source>
        <dbReference type="Google" id="ProtNLM"/>
    </source>
</evidence>
<evidence type="ECO:0000313" key="3">
    <source>
        <dbReference type="Proteomes" id="UP000735302"/>
    </source>
</evidence>
<name>A0AAV3YQN1_9GAST</name>
<evidence type="ECO:0000313" key="2">
    <source>
        <dbReference type="EMBL" id="GFN85620.1"/>
    </source>
</evidence>
<evidence type="ECO:0000256" key="1">
    <source>
        <dbReference type="SAM" id="MobiDB-lite"/>
    </source>
</evidence>